<dbReference type="RefSeq" id="WP_069356699.1">
    <property type="nucleotide sequence ID" value="NZ_CP015251.1"/>
</dbReference>
<dbReference type="EMBL" id="CP015251">
    <property type="protein sequence ID" value="AOM14234.1"/>
    <property type="molecule type" value="Genomic_DNA"/>
</dbReference>
<dbReference type="AlphaFoldDB" id="A0A9W3SZW8"/>
<keyword evidence="1" id="KW-0614">Plasmid</keyword>
<organism evidence="1 2">
    <name type="scientific">Bacillus thuringiensis Bt18247</name>
    <dbReference type="NCBI Taxonomy" id="1423143"/>
    <lineage>
        <taxon>Bacteria</taxon>
        <taxon>Bacillati</taxon>
        <taxon>Bacillota</taxon>
        <taxon>Bacilli</taxon>
        <taxon>Bacillales</taxon>
        <taxon>Bacillaceae</taxon>
        <taxon>Bacillus</taxon>
        <taxon>Bacillus cereus group</taxon>
    </lineage>
</organism>
<name>A0A9W3SZW8_BACTU</name>
<geneLocation type="plasmid" evidence="1 2">
    <name>p174778</name>
</geneLocation>
<gene>
    <name evidence="1" type="ORF">BTI247_59020</name>
</gene>
<evidence type="ECO:0000313" key="1">
    <source>
        <dbReference type="EMBL" id="AOM14234.1"/>
    </source>
</evidence>
<proteinExistence type="predicted"/>
<reference evidence="1 2" key="1">
    <citation type="submission" date="2016-02" db="EMBL/GenBank/DDBJ databases">
        <title>Comparative analysis of three nematocidal Bacillus thuringiensis strains.</title>
        <authorList>
            <person name="Hollensteiner J."/>
            <person name="Kloesener M."/>
            <person name="Bunk B."/>
            <person name="Sproeer C."/>
            <person name="Rosenstiel P."/>
            <person name="Schulte-Iserlohe R."/>
            <person name="Schulenburg H."/>
            <person name="Liesegang H."/>
        </authorList>
    </citation>
    <scope>NUCLEOTIDE SEQUENCE [LARGE SCALE GENOMIC DNA]</scope>
    <source>
        <strain evidence="1 2">Bt18247</strain>
        <plasmid evidence="1 2">p174778</plasmid>
    </source>
</reference>
<protein>
    <submittedName>
        <fullName evidence="1">Uncharacterized protein</fullName>
    </submittedName>
</protein>
<accession>A0A9W3SZW8</accession>
<sequence length="166" mass="19471">MMCFNSSLTKTSQQAMLEATFFYIEQNCLLCWEVISQAAYYPYEQKEVTDILYESIWIFYAITQNITLYYPDIVKHSQSCDTSVLNSHTLYRIEKIQILLRKLRGLLCTFSFLDPNQKCILLLQNLLLQEILNTNFSKSFNNNAPPPWINPIVSKKRYDKNNASNK</sequence>
<dbReference type="Proteomes" id="UP000192743">
    <property type="component" value="Plasmid p174778"/>
</dbReference>
<evidence type="ECO:0000313" key="2">
    <source>
        <dbReference type="Proteomes" id="UP000192743"/>
    </source>
</evidence>